<dbReference type="Proteomes" id="UP000070700">
    <property type="component" value="Unassembled WGS sequence"/>
</dbReference>
<evidence type="ECO:0000313" key="3">
    <source>
        <dbReference type="EMBL" id="KUJ10710.1"/>
    </source>
</evidence>
<dbReference type="OrthoDB" id="674604at2759"/>
<name>A0A194WRV0_MOLSC</name>
<evidence type="ECO:0000259" key="1">
    <source>
        <dbReference type="Pfam" id="PF06985"/>
    </source>
</evidence>
<feature type="non-terminal residue" evidence="3">
    <location>
        <position position="1"/>
    </location>
</feature>
<dbReference type="EMBL" id="KQ947428">
    <property type="protein sequence ID" value="KUJ10710.1"/>
    <property type="molecule type" value="Genomic_DNA"/>
</dbReference>
<feature type="non-terminal residue" evidence="3">
    <location>
        <position position="283"/>
    </location>
</feature>
<dbReference type="AlphaFoldDB" id="A0A194WRV0"/>
<feature type="domain" description="DUF8212" evidence="2">
    <location>
        <begin position="206"/>
        <end position="243"/>
    </location>
</feature>
<feature type="domain" description="Heterokaryon incompatibility" evidence="1">
    <location>
        <begin position="10"/>
        <end position="99"/>
    </location>
</feature>
<evidence type="ECO:0000259" key="2">
    <source>
        <dbReference type="Pfam" id="PF26640"/>
    </source>
</evidence>
<dbReference type="PANTHER" id="PTHR10622">
    <property type="entry name" value="HET DOMAIN-CONTAINING PROTEIN"/>
    <property type="match status" value="1"/>
</dbReference>
<proteinExistence type="predicted"/>
<protein>
    <submittedName>
        <fullName evidence="3">HET-domain-containing protein</fullName>
    </submittedName>
</protein>
<sequence length="283" mass="32767">DTTKANIEPYAVLSHTWGHDEVTFQDMMLPNVLSKEGYSKITETCRLALAEDLNYVWIDTCCIDKTSSAELTETINSMFELYKKVAVCYVYLQDLDPQTYLKNGLKSCRWITRGWTLQELLASEKVHFYDRTWRCRGSKVDWAHDISIATGIHHDALLGRPLQAFSIAQRMSWASDRETTRAKDLAYYLLGIFEVHMPLIYGEGKHAFRRLQEEIVKRTNELTIFAWNQSKDCMNCTDPEPDHDGLFAPSPSNFYTSHDIIRSSHFESEFTLTNRGLKLKHHI</sequence>
<dbReference type="KEGG" id="psco:LY89DRAFT_571560"/>
<dbReference type="Pfam" id="PF06985">
    <property type="entry name" value="HET"/>
    <property type="match status" value="1"/>
</dbReference>
<dbReference type="InParanoid" id="A0A194WRV0"/>
<dbReference type="InterPro" id="IPR010730">
    <property type="entry name" value="HET"/>
</dbReference>
<accession>A0A194WRV0</accession>
<evidence type="ECO:0000313" key="4">
    <source>
        <dbReference type="Proteomes" id="UP000070700"/>
    </source>
</evidence>
<keyword evidence="4" id="KW-1185">Reference proteome</keyword>
<dbReference type="Pfam" id="PF26640">
    <property type="entry name" value="DUF8212"/>
    <property type="match status" value="1"/>
</dbReference>
<dbReference type="PANTHER" id="PTHR10622:SF12">
    <property type="entry name" value="HET DOMAIN-CONTAINING PROTEIN"/>
    <property type="match status" value="1"/>
</dbReference>
<gene>
    <name evidence="3" type="ORF">LY89DRAFT_571560</name>
</gene>
<dbReference type="RefSeq" id="XP_018065065.1">
    <property type="nucleotide sequence ID" value="XM_018208598.1"/>
</dbReference>
<dbReference type="InterPro" id="IPR058525">
    <property type="entry name" value="DUF8212"/>
</dbReference>
<reference evidence="3 4" key="1">
    <citation type="submission" date="2015-10" db="EMBL/GenBank/DDBJ databases">
        <title>Full genome of DAOMC 229536 Phialocephala scopiformis, a fungal endophyte of spruce producing the potent anti-insectan compound rugulosin.</title>
        <authorList>
            <consortium name="DOE Joint Genome Institute"/>
            <person name="Walker A.K."/>
            <person name="Frasz S.L."/>
            <person name="Seifert K.A."/>
            <person name="Miller J.D."/>
            <person name="Mondo S.J."/>
            <person name="Labutti K."/>
            <person name="Lipzen A."/>
            <person name="Dockter R."/>
            <person name="Kennedy M."/>
            <person name="Grigoriev I.V."/>
            <person name="Spatafora J.W."/>
        </authorList>
    </citation>
    <scope>NUCLEOTIDE SEQUENCE [LARGE SCALE GENOMIC DNA]</scope>
    <source>
        <strain evidence="3 4">CBS 120377</strain>
    </source>
</reference>
<organism evidence="3 4">
    <name type="scientific">Mollisia scopiformis</name>
    <name type="common">Conifer needle endophyte fungus</name>
    <name type="synonym">Phialocephala scopiformis</name>
    <dbReference type="NCBI Taxonomy" id="149040"/>
    <lineage>
        <taxon>Eukaryota</taxon>
        <taxon>Fungi</taxon>
        <taxon>Dikarya</taxon>
        <taxon>Ascomycota</taxon>
        <taxon>Pezizomycotina</taxon>
        <taxon>Leotiomycetes</taxon>
        <taxon>Helotiales</taxon>
        <taxon>Mollisiaceae</taxon>
        <taxon>Mollisia</taxon>
    </lineage>
</organism>
<dbReference type="GeneID" id="28818324"/>